<dbReference type="EC" id="4.2.1.96" evidence="3"/>
<accession>A0A5C5Z3N6</accession>
<dbReference type="InterPro" id="IPR001533">
    <property type="entry name" value="Pterin_deHydtase"/>
</dbReference>
<reference evidence="6 7" key="1">
    <citation type="submission" date="2019-02" db="EMBL/GenBank/DDBJ databases">
        <title>Deep-cultivation of Planctomycetes and their phenomic and genomic characterization uncovers novel biology.</title>
        <authorList>
            <person name="Wiegand S."/>
            <person name="Jogler M."/>
            <person name="Boedeker C."/>
            <person name="Pinto D."/>
            <person name="Vollmers J."/>
            <person name="Rivas-Marin E."/>
            <person name="Kohn T."/>
            <person name="Peeters S.H."/>
            <person name="Heuer A."/>
            <person name="Rast P."/>
            <person name="Oberbeckmann S."/>
            <person name="Bunk B."/>
            <person name="Jeske O."/>
            <person name="Meyerdierks A."/>
            <person name="Storesund J.E."/>
            <person name="Kallscheuer N."/>
            <person name="Luecker S."/>
            <person name="Lage O.M."/>
            <person name="Pohl T."/>
            <person name="Merkel B.J."/>
            <person name="Hornburger P."/>
            <person name="Mueller R.-W."/>
            <person name="Bruemmer F."/>
            <person name="Labrenz M."/>
            <person name="Spormann A.M."/>
            <person name="Op Den Camp H."/>
            <person name="Overmann J."/>
            <person name="Amann R."/>
            <person name="Jetten M.S.M."/>
            <person name="Mascher T."/>
            <person name="Medema M.H."/>
            <person name="Devos D.P."/>
            <person name="Kaster A.-K."/>
            <person name="Ovreas L."/>
            <person name="Rohde M."/>
            <person name="Galperin M.Y."/>
            <person name="Jogler C."/>
        </authorList>
    </citation>
    <scope>NUCLEOTIDE SEQUENCE [LARGE SCALE GENOMIC DNA]</scope>
    <source>
        <strain evidence="6 7">CA13</strain>
    </source>
</reference>
<feature type="region of interest" description="Disordered" evidence="5">
    <location>
        <begin position="1"/>
        <end position="27"/>
    </location>
</feature>
<keyword evidence="7" id="KW-1185">Reference proteome</keyword>
<dbReference type="EMBL" id="SJPJ01000001">
    <property type="protein sequence ID" value="TWT81914.1"/>
    <property type="molecule type" value="Genomic_DNA"/>
</dbReference>
<evidence type="ECO:0000313" key="7">
    <source>
        <dbReference type="Proteomes" id="UP000315010"/>
    </source>
</evidence>
<gene>
    <name evidence="6" type="ORF">CA13_33690</name>
</gene>
<evidence type="ECO:0000256" key="1">
    <source>
        <dbReference type="ARBA" id="ARBA00001554"/>
    </source>
</evidence>
<evidence type="ECO:0000313" key="6">
    <source>
        <dbReference type="EMBL" id="TWT81914.1"/>
    </source>
</evidence>
<organism evidence="6 7">
    <name type="scientific">Novipirellula herctigrandis</name>
    <dbReference type="NCBI Taxonomy" id="2527986"/>
    <lineage>
        <taxon>Bacteria</taxon>
        <taxon>Pseudomonadati</taxon>
        <taxon>Planctomycetota</taxon>
        <taxon>Planctomycetia</taxon>
        <taxon>Pirellulales</taxon>
        <taxon>Pirellulaceae</taxon>
        <taxon>Novipirellula</taxon>
    </lineage>
</organism>
<proteinExistence type="inferred from homology"/>
<dbReference type="Proteomes" id="UP000315010">
    <property type="component" value="Unassembled WGS sequence"/>
</dbReference>
<dbReference type="SUPFAM" id="SSF55248">
    <property type="entry name" value="PCD-like"/>
    <property type="match status" value="1"/>
</dbReference>
<dbReference type="GO" id="GO:0008124">
    <property type="term" value="F:4-alpha-hydroxytetrahydrobiopterin dehydratase activity"/>
    <property type="evidence" value="ECO:0007669"/>
    <property type="project" value="UniProtKB-EC"/>
</dbReference>
<dbReference type="PANTHER" id="PTHR12599:SF0">
    <property type="entry name" value="PTERIN-4-ALPHA-CARBINOLAMINE DEHYDRATASE"/>
    <property type="match status" value="1"/>
</dbReference>
<evidence type="ECO:0000256" key="2">
    <source>
        <dbReference type="ARBA" id="ARBA00006472"/>
    </source>
</evidence>
<protein>
    <recommendedName>
        <fullName evidence="3">4a-hydroxytetrahydrobiopterin dehydratase</fullName>
        <ecNumber evidence="3">4.2.1.96</ecNumber>
    </recommendedName>
</protein>
<feature type="compositionally biased region" description="Basic and acidic residues" evidence="5">
    <location>
        <begin position="1"/>
        <end position="15"/>
    </location>
</feature>
<dbReference type="Pfam" id="PF01329">
    <property type="entry name" value="Pterin_4a"/>
    <property type="match status" value="1"/>
</dbReference>
<dbReference type="Gene3D" id="3.30.1360.20">
    <property type="entry name" value="Transcriptional coactivator/pterin dehydratase"/>
    <property type="match status" value="1"/>
</dbReference>
<comment type="caution">
    <text evidence="6">The sequence shown here is derived from an EMBL/GenBank/DDBJ whole genome shotgun (WGS) entry which is preliminary data.</text>
</comment>
<dbReference type="PANTHER" id="PTHR12599">
    <property type="entry name" value="PTERIN-4-ALPHA-CARBINOLAMINE DEHYDRATASE"/>
    <property type="match status" value="1"/>
</dbReference>
<comment type="catalytic activity">
    <reaction evidence="1">
        <text>(4aS,6R)-4a-hydroxy-L-erythro-5,6,7,8-tetrahydrobiopterin = (6R)-L-erythro-6,7-dihydrobiopterin + H2O</text>
        <dbReference type="Rhea" id="RHEA:11920"/>
        <dbReference type="ChEBI" id="CHEBI:15377"/>
        <dbReference type="ChEBI" id="CHEBI:15642"/>
        <dbReference type="ChEBI" id="CHEBI:43120"/>
        <dbReference type="EC" id="4.2.1.96"/>
    </reaction>
</comment>
<dbReference type="AlphaFoldDB" id="A0A5C5Z3N6"/>
<name>A0A5C5Z3N6_9BACT</name>
<evidence type="ECO:0000256" key="5">
    <source>
        <dbReference type="SAM" id="MobiDB-lite"/>
    </source>
</evidence>
<dbReference type="GO" id="GO:0006729">
    <property type="term" value="P:tetrahydrobiopterin biosynthetic process"/>
    <property type="evidence" value="ECO:0007669"/>
    <property type="project" value="InterPro"/>
</dbReference>
<evidence type="ECO:0000256" key="3">
    <source>
        <dbReference type="ARBA" id="ARBA00013252"/>
    </source>
</evidence>
<evidence type="ECO:0000256" key="4">
    <source>
        <dbReference type="ARBA" id="ARBA00023239"/>
    </source>
</evidence>
<keyword evidence="4 6" id="KW-0456">Lyase</keyword>
<sequence length="162" mass="18135">MARVNDRSSPRRRSNEPQTIKTDMNEPANKAANHLAKSNLAKSKCVPCEGGVPPLDRPSIDTMIQSFSHWGLSEDGKSIQRKINCKTFAKAIEQIREIASIAESQQHHPNLHLTGYRYLQVEWTTHAIGGLSENDFVMAAKIDQLLDDTSVHGKHCRKPSHD</sequence>
<comment type="similarity">
    <text evidence="2">Belongs to the pterin-4-alpha-carbinolamine dehydratase family.</text>
</comment>
<dbReference type="InterPro" id="IPR036428">
    <property type="entry name" value="PCD_sf"/>
</dbReference>